<dbReference type="EMBL" id="ASPP01006547">
    <property type="protein sequence ID" value="ETO28649.1"/>
    <property type="molecule type" value="Genomic_DNA"/>
</dbReference>
<keyword evidence="2" id="KW-1185">Reference proteome</keyword>
<name>X6NSC6_RETFI</name>
<feature type="non-terminal residue" evidence="1">
    <location>
        <position position="1"/>
    </location>
</feature>
<reference evidence="1 2" key="1">
    <citation type="journal article" date="2013" name="Curr. Biol.">
        <title>The Genome of the Foraminiferan Reticulomyxa filosa.</title>
        <authorList>
            <person name="Glockner G."/>
            <person name="Hulsmann N."/>
            <person name="Schleicher M."/>
            <person name="Noegel A.A."/>
            <person name="Eichinger L."/>
            <person name="Gallinger C."/>
            <person name="Pawlowski J."/>
            <person name="Sierra R."/>
            <person name="Euteneuer U."/>
            <person name="Pillet L."/>
            <person name="Moustafa A."/>
            <person name="Platzer M."/>
            <person name="Groth M."/>
            <person name="Szafranski K."/>
            <person name="Schliwa M."/>
        </authorList>
    </citation>
    <scope>NUCLEOTIDE SEQUENCE [LARGE SCALE GENOMIC DNA]</scope>
</reference>
<proteinExistence type="predicted"/>
<evidence type="ECO:0000313" key="2">
    <source>
        <dbReference type="Proteomes" id="UP000023152"/>
    </source>
</evidence>
<organism evidence="1 2">
    <name type="scientific">Reticulomyxa filosa</name>
    <dbReference type="NCBI Taxonomy" id="46433"/>
    <lineage>
        <taxon>Eukaryota</taxon>
        <taxon>Sar</taxon>
        <taxon>Rhizaria</taxon>
        <taxon>Retaria</taxon>
        <taxon>Foraminifera</taxon>
        <taxon>Monothalamids</taxon>
        <taxon>Reticulomyxidae</taxon>
        <taxon>Reticulomyxa</taxon>
    </lineage>
</organism>
<gene>
    <name evidence="1" type="ORF">RFI_08481</name>
</gene>
<dbReference type="AlphaFoldDB" id="X6NSC6"/>
<comment type="caution">
    <text evidence="1">The sequence shown here is derived from an EMBL/GenBank/DDBJ whole genome shotgun (WGS) entry which is preliminary data.</text>
</comment>
<dbReference type="Proteomes" id="UP000023152">
    <property type="component" value="Unassembled WGS sequence"/>
</dbReference>
<accession>X6NSC6</accession>
<evidence type="ECO:0000313" key="1">
    <source>
        <dbReference type="EMBL" id="ETO28649.1"/>
    </source>
</evidence>
<sequence length="232" mass="27328">IYMSKIDLLSFRRITAREERVGVDELTGEPILYETKDTTQEHGLIGSHYDFNRKIQAFDIMSISSTPNDTIKDSFFDVIVLSCHAVPVLYFYDMKYKINIMYRGIFESACPISMVTDQYKPQYVYVACERYQVGHFIVGYCYFFFCISKKKKIKKKDDWRVRIELQHFFPYGNSAISVKSLINGFFQVSNFYWILPPYLFDELCETCTELPPVILRLVLNFSHIIDAVYFLN</sequence>
<protein>
    <submittedName>
        <fullName evidence="1">Uncharacterized protein</fullName>
    </submittedName>
</protein>